<keyword evidence="2" id="KW-0645">Protease</keyword>
<dbReference type="InParanoid" id="A0A2K1QVJ9"/>
<feature type="region of interest" description="Disordered" evidence="1">
    <location>
        <begin position="471"/>
        <end position="496"/>
    </location>
</feature>
<dbReference type="GO" id="GO:0008233">
    <property type="term" value="F:peptidase activity"/>
    <property type="evidence" value="ECO:0007669"/>
    <property type="project" value="UniProtKB-KW"/>
</dbReference>
<dbReference type="GO" id="GO:0006508">
    <property type="term" value="P:proteolysis"/>
    <property type="evidence" value="ECO:0007669"/>
    <property type="project" value="UniProtKB-KW"/>
</dbReference>
<keyword evidence="3" id="KW-1185">Reference proteome</keyword>
<dbReference type="Gene3D" id="1.20.1280.50">
    <property type="match status" value="1"/>
</dbReference>
<evidence type="ECO:0000313" key="2">
    <source>
        <dbReference type="EMBL" id="PNS19087.1"/>
    </source>
</evidence>
<dbReference type="CDD" id="cd09917">
    <property type="entry name" value="F-box_SF"/>
    <property type="match status" value="1"/>
</dbReference>
<name>A0A2K1QVJ9_9PEZI</name>
<keyword evidence="2" id="KW-0378">Hydrolase</keyword>
<dbReference type="Proteomes" id="UP000243797">
    <property type="component" value="Unassembled WGS sequence"/>
</dbReference>
<organism evidence="2 3">
    <name type="scientific">Sphaceloma murrayae</name>
    <dbReference type="NCBI Taxonomy" id="2082308"/>
    <lineage>
        <taxon>Eukaryota</taxon>
        <taxon>Fungi</taxon>
        <taxon>Dikarya</taxon>
        <taxon>Ascomycota</taxon>
        <taxon>Pezizomycotina</taxon>
        <taxon>Dothideomycetes</taxon>
        <taxon>Dothideomycetidae</taxon>
        <taxon>Myriangiales</taxon>
        <taxon>Elsinoaceae</taxon>
        <taxon>Sphaceloma</taxon>
    </lineage>
</organism>
<dbReference type="AlphaFoldDB" id="A0A2K1QVJ9"/>
<evidence type="ECO:0000313" key="3">
    <source>
        <dbReference type="Proteomes" id="UP000243797"/>
    </source>
</evidence>
<evidence type="ECO:0000256" key="1">
    <source>
        <dbReference type="SAM" id="MobiDB-lite"/>
    </source>
</evidence>
<proteinExistence type="predicted"/>
<dbReference type="EMBL" id="NKHZ01000033">
    <property type="protein sequence ID" value="PNS19087.1"/>
    <property type="molecule type" value="Genomic_DNA"/>
</dbReference>
<feature type="compositionally biased region" description="Acidic residues" evidence="1">
    <location>
        <begin position="471"/>
        <end position="486"/>
    </location>
</feature>
<reference evidence="2 3" key="1">
    <citation type="submission" date="2017-06" db="EMBL/GenBank/DDBJ databases">
        <title>Draft genome sequence of a variant of Elsinoe murrayae.</title>
        <authorList>
            <person name="Cheng Q."/>
        </authorList>
    </citation>
    <scope>NUCLEOTIDE SEQUENCE [LARGE SCALE GENOMIC DNA]</scope>
    <source>
        <strain evidence="2 3">CQ-2017a</strain>
    </source>
</reference>
<comment type="caution">
    <text evidence="2">The sequence shown here is derived from an EMBL/GenBank/DDBJ whole genome shotgun (WGS) entry which is preliminary data.</text>
</comment>
<protein>
    <submittedName>
        <fullName evidence="2">26S protease regulatory subunit 8</fullName>
    </submittedName>
</protein>
<gene>
    <name evidence="2" type="ORF">CAC42_1823</name>
</gene>
<dbReference type="OrthoDB" id="5296720at2759"/>
<accession>A0A2K1QVJ9</accession>
<sequence length="526" mass="60843">MVDNRPQDARRGFASEALPEEVLLMILHQLDSEPLSTLHSRMLPTDYMFEANEDAAVKAFSVVCKRWRRIAVPLLFKHIRFQLDDFICTVPPERAQFAFSRPGGRGHDQQAFFHVVECMIADLSMLGVVDCVNSFLLTFIDGNLDADYHSYVGETIDIFWDYILRTLNPRRLILLSSFHGLAALTGVVSSNFVNDAVRQHHLNVLELDVKSDSLIITNDRETSDHGIATKSPTDFRFKPSSLFYMRSWSHIGLNEGNLSDLDEQYEYDGPVTMSLLPYLFPPCCVQHETAHSHRWAHLRDNMTFLDHFSYTGIMIPAGHIPNNRDVAGVHPFHYLRKLSIKLLPDRREMIDLLDDPEDDEELKDRTYEHAYDVNENYANLRIDMLNYCTDPTWRLRTLVSDDYYAYAQSQALVREFATEIHARMEHSGDEDWWDRGFILDWGRLWEMKEVERQGERQMNIVVTGKTGWTLVDDDTDDSMGEDEGEDGGDRTMGAGAEADLEEWRTRIIERTWAEIMQGDDRFIDEL</sequence>